<organism evidence="1 2">
    <name type="scientific">Reticulibacter mediterranei</name>
    <dbReference type="NCBI Taxonomy" id="2778369"/>
    <lineage>
        <taxon>Bacteria</taxon>
        <taxon>Bacillati</taxon>
        <taxon>Chloroflexota</taxon>
        <taxon>Ktedonobacteria</taxon>
        <taxon>Ktedonobacterales</taxon>
        <taxon>Reticulibacteraceae</taxon>
        <taxon>Reticulibacter</taxon>
    </lineage>
</organism>
<proteinExistence type="predicted"/>
<keyword evidence="2" id="KW-1185">Reference proteome</keyword>
<accession>A0A8J3IY05</accession>
<dbReference type="EMBL" id="BNJK01000002">
    <property type="protein sequence ID" value="GHO98850.1"/>
    <property type="molecule type" value="Genomic_DNA"/>
</dbReference>
<name>A0A8J3IY05_9CHLR</name>
<gene>
    <name evidence="1" type="ORF">KSF_088980</name>
</gene>
<reference evidence="1" key="1">
    <citation type="submission" date="2020-10" db="EMBL/GenBank/DDBJ databases">
        <title>Taxonomic study of unclassified bacteria belonging to the class Ktedonobacteria.</title>
        <authorList>
            <person name="Yabe S."/>
            <person name="Wang C.M."/>
            <person name="Zheng Y."/>
            <person name="Sakai Y."/>
            <person name="Cavaletti L."/>
            <person name="Monciardini P."/>
            <person name="Donadio S."/>
        </authorList>
    </citation>
    <scope>NUCLEOTIDE SEQUENCE</scope>
    <source>
        <strain evidence="1">ID150040</strain>
    </source>
</reference>
<comment type="caution">
    <text evidence="1">The sequence shown here is derived from an EMBL/GenBank/DDBJ whole genome shotgun (WGS) entry which is preliminary data.</text>
</comment>
<dbReference type="AlphaFoldDB" id="A0A8J3IY05"/>
<evidence type="ECO:0000313" key="1">
    <source>
        <dbReference type="EMBL" id="GHO98850.1"/>
    </source>
</evidence>
<dbReference type="Proteomes" id="UP000597444">
    <property type="component" value="Unassembled WGS sequence"/>
</dbReference>
<evidence type="ECO:0000313" key="2">
    <source>
        <dbReference type="Proteomes" id="UP000597444"/>
    </source>
</evidence>
<protein>
    <submittedName>
        <fullName evidence="1">Uncharacterized protein</fullName>
    </submittedName>
</protein>
<sequence length="68" mass="7594">MFRAREGAIHRFPYAQIRSIGLEHPWLFSDYDPMTIFLTNGSFQEFACVGGSVHMTDLDKSPISASAA</sequence>